<dbReference type="eggNOG" id="arCOG01403">
    <property type="taxonomic scope" value="Archaea"/>
</dbReference>
<reference evidence="1 2" key="1">
    <citation type="journal article" date="2010" name="Stand. Genomic Sci.">
        <title>Complete genome sequence of Archaeoglobus profundus type strain (AV18).</title>
        <authorList>
            <person name="von Jan M."/>
            <person name="Lapidus A."/>
            <person name="Del Rio T.G."/>
            <person name="Copeland A."/>
            <person name="Tice H."/>
            <person name="Cheng J.F."/>
            <person name="Lucas S."/>
            <person name="Chen F."/>
            <person name="Nolan M."/>
            <person name="Goodwin L."/>
            <person name="Han C."/>
            <person name="Pitluck S."/>
            <person name="Liolios K."/>
            <person name="Ivanova N."/>
            <person name="Mavromatis K."/>
            <person name="Ovchinnikova G."/>
            <person name="Chertkov O."/>
            <person name="Pati A."/>
            <person name="Chen A."/>
            <person name="Palaniappan K."/>
            <person name="Land M."/>
            <person name="Hauser L."/>
            <person name="Chang Y.J."/>
            <person name="Jeffries C.D."/>
            <person name="Saunders E."/>
            <person name="Brettin T."/>
            <person name="Detter J.C."/>
            <person name="Chain P."/>
            <person name="Eichinger K."/>
            <person name="Huber H."/>
            <person name="Spring S."/>
            <person name="Rohde M."/>
            <person name="Goker M."/>
            <person name="Wirth R."/>
            <person name="Woyke T."/>
            <person name="Bristow J."/>
            <person name="Eisen J.A."/>
            <person name="Markowitz V."/>
            <person name="Hugenholtz P."/>
            <person name="Kyrpides N.C."/>
            <person name="Klenk H.P."/>
        </authorList>
    </citation>
    <scope>NUCLEOTIDE SEQUENCE [LARGE SCALE GENOMIC DNA]</scope>
    <source>
        <strain evidence="2">DSM 5631 / JCM 9629 / NBRC 100127 / Av18</strain>
    </source>
</reference>
<dbReference type="AlphaFoldDB" id="D2REU8"/>
<accession>D2REU8</accession>
<evidence type="ECO:0000313" key="1">
    <source>
        <dbReference type="EMBL" id="ADB58642.1"/>
    </source>
</evidence>
<dbReference type="PaxDb" id="572546-Arcpr_1596"/>
<gene>
    <name evidence="1" type="ordered locus">Arcpr_1596</name>
</gene>
<evidence type="ECO:0008006" key="3">
    <source>
        <dbReference type="Google" id="ProtNLM"/>
    </source>
</evidence>
<protein>
    <recommendedName>
        <fullName evidence="3">Glycosyl transferase group 1</fullName>
    </recommendedName>
</protein>
<keyword evidence="2" id="KW-1185">Reference proteome</keyword>
<dbReference type="SUPFAM" id="SSF53756">
    <property type="entry name" value="UDP-Glycosyltransferase/glycogen phosphorylase"/>
    <property type="match status" value="1"/>
</dbReference>
<dbReference type="Gene3D" id="3.40.50.2000">
    <property type="entry name" value="Glycogen Phosphorylase B"/>
    <property type="match status" value="2"/>
</dbReference>
<dbReference type="STRING" id="572546.Arcpr_1596"/>
<dbReference type="GeneID" id="8740287"/>
<dbReference type="Proteomes" id="UP000001901">
    <property type="component" value="Chromosome"/>
</dbReference>
<name>D2REU8_ARCPA</name>
<evidence type="ECO:0000313" key="2">
    <source>
        <dbReference type="Proteomes" id="UP000001901"/>
    </source>
</evidence>
<dbReference type="KEGG" id="apo:Arcpr_1596"/>
<dbReference type="OrthoDB" id="359352at2157"/>
<sequence length="349" mass="41017">METLRIGIISRWKATCGISLHAEMIAKEFIEMGHEVIVFAPKLESANRWWHHISLGEDEPYVVRCYEERTPDGGQGRFDITLPELDYVIVESYQWLPHEDVERTLRRSNTFKVAVVHEQRRSEFRYSNPYIFNYIAVFDDRFAREVVSGGNIVVIPYPCHPIVRGNRRFAEDKLRFFTFGRQPVEEYKDYIEALDWLSKSYDFEYLVIRSNHLLPFDRDYLVQRVEKLSLEDIYRYLHKSDIHLIPKGQTDGCVVSSTLCQCLGALIPTVVPNTRHFENLPTIDGYKPAVIYENVEDLKGELVRLIEDEDFRRSVLRSAERYVEENRCDRIAKKFIELMKKAIPVVARS</sequence>
<dbReference type="HOGENOM" id="CLU_778299_0_0_2"/>
<organism evidence="1 2">
    <name type="scientific">Archaeoglobus profundus (strain DSM 5631 / JCM 9629 / NBRC 100127 / Av18)</name>
    <dbReference type="NCBI Taxonomy" id="572546"/>
    <lineage>
        <taxon>Archaea</taxon>
        <taxon>Methanobacteriati</taxon>
        <taxon>Methanobacteriota</taxon>
        <taxon>Archaeoglobi</taxon>
        <taxon>Archaeoglobales</taxon>
        <taxon>Archaeoglobaceae</taxon>
        <taxon>Archaeoglobus</taxon>
    </lineage>
</organism>
<proteinExistence type="predicted"/>
<dbReference type="EMBL" id="CP001857">
    <property type="protein sequence ID" value="ADB58642.1"/>
    <property type="molecule type" value="Genomic_DNA"/>
</dbReference>
<dbReference type="RefSeq" id="WP_012940978.1">
    <property type="nucleotide sequence ID" value="NC_013741.1"/>
</dbReference>